<feature type="transmembrane region" description="Helical" evidence="2">
    <location>
        <begin position="12"/>
        <end position="36"/>
    </location>
</feature>
<feature type="transmembrane region" description="Helical" evidence="2">
    <location>
        <begin position="179"/>
        <end position="198"/>
    </location>
</feature>
<evidence type="ECO:0000313" key="4">
    <source>
        <dbReference type="EMBL" id="GAN37066.1"/>
    </source>
</evidence>
<reference evidence="5" key="1">
    <citation type="submission" date="2014-05" db="EMBL/GenBank/DDBJ databases">
        <title>Whole genome sequencing of Lactobacillus casei NRIC0644.</title>
        <authorList>
            <person name="Atarashi H."/>
            <person name="Yoshida Y."/>
            <person name="Fujimura S."/>
            <person name="Tanaka N."/>
            <person name="Shiwa Y."/>
            <person name="Yoshikawa H."/>
            <person name="Okada S."/>
            <person name="Nakagawa J."/>
        </authorList>
    </citation>
    <scope>NUCLEOTIDE SEQUENCE [LARGE SCALE GENOMIC DNA]</scope>
    <source>
        <strain evidence="5">NRIC0644</strain>
    </source>
</reference>
<feature type="transmembrane region" description="Helical" evidence="2">
    <location>
        <begin position="116"/>
        <end position="136"/>
    </location>
</feature>
<dbReference type="RefSeq" id="WP_003568480.1">
    <property type="nucleotide sequence ID" value="NZ_BAYM01000095.1"/>
</dbReference>
<comment type="similarity">
    <text evidence="1">Belongs to the UPF0177 family.</text>
</comment>
<feature type="domain" description="CAAX prenyl protease 2/Lysostaphin resistance protein A-like" evidence="3">
    <location>
        <begin position="123"/>
        <end position="214"/>
    </location>
</feature>
<feature type="transmembrane region" description="Helical" evidence="2">
    <location>
        <begin position="156"/>
        <end position="173"/>
    </location>
</feature>
<dbReference type="GeneID" id="57088764"/>
<evidence type="ECO:0000313" key="5">
    <source>
        <dbReference type="Proteomes" id="UP000032552"/>
    </source>
</evidence>
<keyword evidence="2" id="KW-1133">Transmembrane helix</keyword>
<accession>A0A0C9PPY2</accession>
<evidence type="ECO:0000256" key="1">
    <source>
        <dbReference type="ARBA" id="ARBA00009067"/>
    </source>
</evidence>
<evidence type="ECO:0000259" key="3">
    <source>
        <dbReference type="Pfam" id="PF02517"/>
    </source>
</evidence>
<keyword evidence="2" id="KW-0472">Membrane</keyword>
<dbReference type="InterPro" id="IPR003675">
    <property type="entry name" value="Rce1/LyrA-like_dom"/>
</dbReference>
<name>A0A0C9PPY2_LACPA</name>
<proteinExistence type="inferred from homology"/>
<dbReference type="AlphaFoldDB" id="A0A0C9PPY2"/>
<dbReference type="EMBL" id="BAYM01000095">
    <property type="protein sequence ID" value="GAN37066.1"/>
    <property type="molecule type" value="Genomic_DNA"/>
</dbReference>
<keyword evidence="4" id="KW-0645">Protease</keyword>
<dbReference type="Proteomes" id="UP000032552">
    <property type="component" value="Unassembled WGS sequence"/>
</dbReference>
<feature type="transmembrane region" description="Helical" evidence="2">
    <location>
        <begin position="48"/>
        <end position="65"/>
    </location>
</feature>
<keyword evidence="2" id="KW-0812">Transmembrane</keyword>
<feature type="transmembrane region" description="Helical" evidence="2">
    <location>
        <begin position="254"/>
        <end position="272"/>
    </location>
</feature>
<organism evidence="4 5">
    <name type="scientific">Lacticaseibacillus paracasei NRIC 0644</name>
    <dbReference type="NCBI Taxonomy" id="1435038"/>
    <lineage>
        <taxon>Bacteria</taxon>
        <taxon>Bacillati</taxon>
        <taxon>Bacillota</taxon>
        <taxon>Bacilli</taxon>
        <taxon>Lactobacillales</taxon>
        <taxon>Lactobacillaceae</taxon>
        <taxon>Lacticaseibacillus</taxon>
    </lineage>
</organism>
<feature type="transmembrane region" description="Helical" evidence="2">
    <location>
        <begin position="210"/>
        <end position="234"/>
    </location>
</feature>
<dbReference type="PANTHER" id="PTHR39430">
    <property type="entry name" value="MEMBRANE-ASSOCIATED PROTEASE-RELATED"/>
    <property type="match status" value="1"/>
</dbReference>
<comment type="caution">
    <text evidence="4">The sequence shown here is derived from an EMBL/GenBank/DDBJ whole genome shotgun (WGS) entry which is preliminary data.</text>
</comment>
<dbReference type="Pfam" id="PF02517">
    <property type="entry name" value="Rce1-like"/>
    <property type="match status" value="1"/>
</dbReference>
<dbReference type="GO" id="GO:0080120">
    <property type="term" value="P:CAAX-box protein maturation"/>
    <property type="evidence" value="ECO:0007669"/>
    <property type="project" value="UniProtKB-ARBA"/>
</dbReference>
<keyword evidence="4" id="KW-0378">Hydrolase</keyword>
<dbReference type="GO" id="GO:0006508">
    <property type="term" value="P:proteolysis"/>
    <property type="evidence" value="ECO:0007669"/>
    <property type="project" value="UniProtKB-KW"/>
</dbReference>
<protein>
    <submittedName>
        <fullName evidence="4">CAAX amino terminal protease family protein</fullName>
    </submittedName>
</protein>
<dbReference type="PANTHER" id="PTHR39430:SF1">
    <property type="entry name" value="PROTEASE"/>
    <property type="match status" value="1"/>
</dbReference>
<feature type="transmembrane region" description="Helical" evidence="2">
    <location>
        <begin position="86"/>
        <end position="110"/>
    </location>
</feature>
<dbReference type="GO" id="GO:0004175">
    <property type="term" value="F:endopeptidase activity"/>
    <property type="evidence" value="ECO:0007669"/>
    <property type="project" value="UniProtKB-ARBA"/>
</dbReference>
<evidence type="ECO:0000256" key="2">
    <source>
        <dbReference type="SAM" id="Phobius"/>
    </source>
</evidence>
<gene>
    <name evidence="4" type="ORF">LC0644_1655</name>
</gene>
<sequence length="285" mass="31848">MVDNRTLLKEIIAVSLTAIGWGILPSLAVGMLLGLLSMNTATLLDTRFIILIGFVAQFLGAYLMWQRHKSQLQMIKFSTKVAFKTCVLGSLIGLSAVLINWGIITLLGGYKLIFNYQWSYLPVFFLFLIGYTIQAIAEELICRGYLMGYWLKKKRVVFAFLTNSILYVFLHVVNAGFDVYAALSLFLFSVLMSEIRLISGNIWLCSAINAAWHFSEGIIFGTVVSGFPAIRLFITSTPTSNTQWLNGGVFGIERGAISIMLLILLIMIVVRLHKHHLKSLPQQLG</sequence>